<protein>
    <submittedName>
        <fullName evidence="1">Uncharacterized protein</fullName>
    </submittedName>
</protein>
<organism evidence="1 2">
    <name type="scientific">Effrenium voratum</name>
    <dbReference type="NCBI Taxonomy" id="2562239"/>
    <lineage>
        <taxon>Eukaryota</taxon>
        <taxon>Sar</taxon>
        <taxon>Alveolata</taxon>
        <taxon>Dinophyceae</taxon>
        <taxon>Suessiales</taxon>
        <taxon>Symbiodiniaceae</taxon>
        <taxon>Effrenium</taxon>
    </lineage>
</organism>
<name>A0AA36MW97_9DINO</name>
<proteinExistence type="predicted"/>
<reference evidence="1" key="1">
    <citation type="submission" date="2023-08" db="EMBL/GenBank/DDBJ databases">
        <authorList>
            <person name="Chen Y."/>
            <person name="Shah S."/>
            <person name="Dougan E. K."/>
            <person name="Thang M."/>
            <person name="Chan C."/>
        </authorList>
    </citation>
    <scope>NUCLEOTIDE SEQUENCE</scope>
</reference>
<dbReference type="EMBL" id="CAUJNA010000878">
    <property type="protein sequence ID" value="CAJ1382156.1"/>
    <property type="molecule type" value="Genomic_DNA"/>
</dbReference>
<comment type="caution">
    <text evidence="1">The sequence shown here is derived from an EMBL/GenBank/DDBJ whole genome shotgun (WGS) entry which is preliminary data.</text>
</comment>
<accession>A0AA36MW97</accession>
<gene>
    <name evidence="1" type="ORF">EVOR1521_LOCUS9604</name>
</gene>
<evidence type="ECO:0000313" key="1">
    <source>
        <dbReference type="EMBL" id="CAJ1382156.1"/>
    </source>
</evidence>
<evidence type="ECO:0000313" key="2">
    <source>
        <dbReference type="Proteomes" id="UP001178507"/>
    </source>
</evidence>
<sequence>MWSALTSETFRMGVHLCRVSISMLALTTGFGNSVLPGSLVSSLGSMSGSCVTCKPYLGTQTGICAGSCVRDASPVSWDCQASGHAAHALDARLFRVPANSRWHGQPC</sequence>
<dbReference type="Proteomes" id="UP001178507">
    <property type="component" value="Unassembled WGS sequence"/>
</dbReference>
<keyword evidence="2" id="KW-1185">Reference proteome</keyword>
<dbReference type="AlphaFoldDB" id="A0AA36MW97"/>